<dbReference type="PROSITE" id="PS50994">
    <property type="entry name" value="INTEGRASE"/>
    <property type="match status" value="1"/>
</dbReference>
<dbReference type="AlphaFoldDB" id="E0Y1F5"/>
<dbReference type="SUPFAM" id="SSF53098">
    <property type="entry name" value="Ribonuclease H-like"/>
    <property type="match status" value="1"/>
</dbReference>
<evidence type="ECO:0000313" key="2">
    <source>
        <dbReference type="EMBL" id="ADI20496.1"/>
    </source>
</evidence>
<evidence type="ECO:0000259" key="1">
    <source>
        <dbReference type="PROSITE" id="PS50994"/>
    </source>
</evidence>
<feature type="domain" description="Integrase catalytic" evidence="1">
    <location>
        <begin position="38"/>
        <end position="205"/>
    </location>
</feature>
<dbReference type="Gene3D" id="3.30.420.10">
    <property type="entry name" value="Ribonuclease H-like superfamily/Ribonuclease H"/>
    <property type="match status" value="1"/>
</dbReference>
<sequence>MPKHAVQAYGSFIRQALSKCPEEAEAYAKCLGDVTEGSWSNTTDIIPIDVIAFVTSFTPRPSLLSDYVSEYLSLRSVHHKPIKVAVDPFISLAGDRDVSRYTLEDAKPAFIRSDNGPEFISLHLQDWLKRVGIQPLQIYPGSPWENGYDERFNGTLRREVLNAEWFHTTKQAQVAINAWLRQSNQIRPHHALNMKPPVPETLLEKTKISGTETWG</sequence>
<dbReference type="InterPro" id="IPR012337">
    <property type="entry name" value="RNaseH-like_sf"/>
</dbReference>
<proteinExistence type="predicted"/>
<dbReference type="PANTHER" id="PTHR47515">
    <property type="entry name" value="LOW CALCIUM RESPONSE LOCUS PROTEIN T"/>
    <property type="match status" value="1"/>
</dbReference>
<dbReference type="Pfam" id="PF13683">
    <property type="entry name" value="rve_3"/>
    <property type="match status" value="1"/>
</dbReference>
<accession>E0Y1F5</accession>
<dbReference type="InterPro" id="IPR036397">
    <property type="entry name" value="RNaseH_sf"/>
</dbReference>
<protein>
    <submittedName>
        <fullName evidence="2">Transposase and inactivated derivatives</fullName>
    </submittedName>
</protein>
<dbReference type="PANTHER" id="PTHR47515:SF2">
    <property type="entry name" value="INTEGRASE CORE DOMAIN PROTEIN"/>
    <property type="match status" value="1"/>
</dbReference>
<name>E0Y1F5_9PROT</name>
<dbReference type="GO" id="GO:0015074">
    <property type="term" value="P:DNA integration"/>
    <property type="evidence" value="ECO:0007669"/>
    <property type="project" value="InterPro"/>
</dbReference>
<reference evidence="2" key="1">
    <citation type="journal article" date="2011" name="Environ. Microbiol.">
        <title>Time-series analyses of Monterey Bay coastal microbial picoplankton using a 'genome proxy' microarray.</title>
        <authorList>
            <person name="Rich V.I."/>
            <person name="Pham V.D."/>
            <person name="Eppley J."/>
            <person name="Shi Y."/>
            <person name="DeLong E.F."/>
        </authorList>
    </citation>
    <scope>NUCLEOTIDE SEQUENCE</scope>
</reference>
<dbReference type="GO" id="GO:0003676">
    <property type="term" value="F:nucleic acid binding"/>
    <property type="evidence" value="ECO:0007669"/>
    <property type="project" value="InterPro"/>
</dbReference>
<dbReference type="InterPro" id="IPR001584">
    <property type="entry name" value="Integrase_cat-core"/>
</dbReference>
<dbReference type="EMBL" id="GU474942">
    <property type="protein sequence ID" value="ADI20496.1"/>
    <property type="molecule type" value="Genomic_DNA"/>
</dbReference>
<organism evidence="2">
    <name type="scientific">uncultured alpha proteobacterium EB080_L58F04</name>
    <dbReference type="NCBI Taxonomy" id="710798"/>
    <lineage>
        <taxon>Bacteria</taxon>
        <taxon>Pseudomonadati</taxon>
        <taxon>Pseudomonadota</taxon>
        <taxon>Alphaproteobacteria</taxon>
        <taxon>environmental samples</taxon>
    </lineage>
</organism>